<keyword evidence="1" id="KW-0808">Transferase</keyword>
<comment type="caution">
    <text evidence="1">The sequence shown here is derived from an EMBL/GenBank/DDBJ whole genome shotgun (WGS) entry which is preliminary data.</text>
</comment>
<dbReference type="Proteomes" id="UP001165960">
    <property type="component" value="Unassembled WGS sequence"/>
</dbReference>
<proteinExistence type="predicted"/>
<sequence length="618" mass="69164">MHQDIYIIDESVEATNLDFSDEDIMMLNSSINYNVLETQEGYASDNDFRTQQPTTSELGKKLQQTGISGDIDSPSQLKRNRDEDYSEDVACTICTEEWTSSGVHQVAALRCGHVFGKSCLEAWHRSKTQRGNSGVFASCPNCSAPYKMKDIFPLYVRNIKALDISERESAIALANEARSQRDKAQRENARIAEELSRLKQQYCFVQLQLDQARKQLSEIKRDYKRLEDRFLINPESVNPENMGFTNSICRSVDTLLGLFQYDFSVTIGDKNHCSRVMAYSATRNMVLASKRFGPACFGIVVVDLQNTKLQKFYPVHQSVIRDITLIEEEDAFLVLSVGMDCSMKLSSPYSSTVLATYQLPGPGWSCCFNETTPNIMYAGTVDGQVLAFDRFLAGVSVPTSVFSFPDITREAPIHSLFYISDRHGLLGANLNGVYLWTLKGTPQCYRILCQSESDQQCYTLAYNHATGQLAASFRNPNNQTTSHYVGALSFISPTAGDVAEERPLFLDVLFQPSFVVSPTIPEHSMPKSALISCQDPSSLYFCSRDEKSEETMLWDLSKGPSLQPVRLSVKTHESIGPPLAFEFCPKNSFLAQSLIVLTASSIIFFRYHPPASDSFSMS</sequence>
<gene>
    <name evidence="1" type="primary">RFWD3</name>
    <name evidence="1" type="ORF">DSO57_1027145</name>
</gene>
<reference evidence="1" key="1">
    <citation type="submission" date="2022-04" db="EMBL/GenBank/DDBJ databases">
        <title>Genome of the entomopathogenic fungus Entomophthora muscae.</title>
        <authorList>
            <person name="Elya C."/>
            <person name="Lovett B.R."/>
            <person name="Lee E."/>
            <person name="Macias A.M."/>
            <person name="Hajek A.E."/>
            <person name="De Bivort B.L."/>
            <person name="Kasson M.T."/>
            <person name="De Fine Licht H.H."/>
            <person name="Stajich J.E."/>
        </authorList>
    </citation>
    <scope>NUCLEOTIDE SEQUENCE</scope>
    <source>
        <strain evidence="1">Berkeley</strain>
    </source>
</reference>
<organism evidence="1 2">
    <name type="scientific">Entomophthora muscae</name>
    <dbReference type="NCBI Taxonomy" id="34485"/>
    <lineage>
        <taxon>Eukaryota</taxon>
        <taxon>Fungi</taxon>
        <taxon>Fungi incertae sedis</taxon>
        <taxon>Zoopagomycota</taxon>
        <taxon>Entomophthoromycotina</taxon>
        <taxon>Entomophthoromycetes</taxon>
        <taxon>Entomophthorales</taxon>
        <taxon>Entomophthoraceae</taxon>
        <taxon>Entomophthora</taxon>
    </lineage>
</organism>
<name>A0ACC2S3U4_9FUNG</name>
<protein>
    <submittedName>
        <fullName evidence="1">RING finger and WD repeat domain-containing protein 3</fullName>
        <ecNumber evidence="1">2.3.2.27</ecNumber>
    </submittedName>
</protein>
<dbReference type="EC" id="2.3.2.27" evidence="1"/>
<dbReference type="EMBL" id="QTSX02005843">
    <property type="protein sequence ID" value="KAJ9056950.1"/>
    <property type="molecule type" value="Genomic_DNA"/>
</dbReference>
<keyword evidence="2" id="KW-1185">Reference proteome</keyword>
<keyword evidence="1" id="KW-0012">Acyltransferase</keyword>
<accession>A0ACC2S3U4</accession>
<evidence type="ECO:0000313" key="1">
    <source>
        <dbReference type="EMBL" id="KAJ9056950.1"/>
    </source>
</evidence>
<evidence type="ECO:0000313" key="2">
    <source>
        <dbReference type="Proteomes" id="UP001165960"/>
    </source>
</evidence>